<sequence>MTSSTPTTDVVAELRPGAISRTTLALFAGASGDHNPIHIDIDSAKASGMEDVFAHGMLSMAYLGRLLTDWIPQSRIRELSTRFTAITPVHAEPVLTATVKEIVTVDGEQRAHLDLNVVLADGTRTLTGTAVVAWSDPGELANATLVP</sequence>
<dbReference type="Proteomes" id="UP001066327">
    <property type="component" value="Unassembled WGS sequence"/>
</dbReference>
<dbReference type="Gene3D" id="3.10.129.10">
    <property type="entry name" value="Hotdog Thioesterase"/>
    <property type="match status" value="1"/>
</dbReference>
<accession>A0AAX3YS91</accession>
<name>A0AAX3YS91_RHOOP</name>
<keyword evidence="6" id="KW-1185">Reference proteome</keyword>
<evidence type="ECO:0000313" key="7">
    <source>
        <dbReference type="Proteomes" id="UP001231166"/>
    </source>
</evidence>
<protein>
    <submittedName>
        <fullName evidence="5">MaoC/PaaZ C-terminal domain-containing protein</fullName>
    </submittedName>
</protein>
<dbReference type="InterPro" id="IPR029069">
    <property type="entry name" value="HotDog_dom_sf"/>
</dbReference>
<geneLocation type="plasmid" evidence="5 7">
    <name>pRho-VOC14-L</name>
</geneLocation>
<gene>
    <name evidence="3" type="ORF">O4328_35095</name>
    <name evidence="4" type="ORF">Q5707_41005</name>
    <name evidence="5" type="ORF">Q5707_43990</name>
</gene>
<evidence type="ECO:0000259" key="2">
    <source>
        <dbReference type="Pfam" id="PF01575"/>
    </source>
</evidence>
<organism evidence="5 7">
    <name type="scientific">Rhodococcus opacus</name>
    <name type="common">Nocardia opaca</name>
    <dbReference type="NCBI Taxonomy" id="37919"/>
    <lineage>
        <taxon>Bacteria</taxon>
        <taxon>Bacillati</taxon>
        <taxon>Actinomycetota</taxon>
        <taxon>Actinomycetes</taxon>
        <taxon>Mycobacteriales</taxon>
        <taxon>Nocardiaceae</taxon>
        <taxon>Rhodococcus</taxon>
    </lineage>
</organism>
<dbReference type="EMBL" id="JAPWIS010000025">
    <property type="protein sequence ID" value="MCZ4588819.1"/>
    <property type="molecule type" value="Genomic_DNA"/>
</dbReference>
<dbReference type="Proteomes" id="UP001231166">
    <property type="component" value="Plasmid pRho-VOC14-L"/>
</dbReference>
<dbReference type="PANTHER" id="PTHR43841:SF3">
    <property type="entry name" value="(3R)-HYDROXYACYL-ACP DEHYDRATASE SUBUNIT HADB"/>
    <property type="match status" value="1"/>
</dbReference>
<dbReference type="EMBL" id="CP130956">
    <property type="protein sequence ID" value="WLF52347.1"/>
    <property type="molecule type" value="Genomic_DNA"/>
</dbReference>
<dbReference type="EMBL" id="CP130956">
    <property type="protein sequence ID" value="WLF51856.1"/>
    <property type="molecule type" value="Genomic_DNA"/>
</dbReference>
<dbReference type="RefSeq" id="WP_206016572.1">
    <property type="nucleotide sequence ID" value="NZ_CP130956.1"/>
</dbReference>
<feature type="domain" description="MaoC-like" evidence="2">
    <location>
        <begin position="16"/>
        <end position="101"/>
    </location>
</feature>
<evidence type="ECO:0000313" key="3">
    <source>
        <dbReference type="EMBL" id="MCZ4588819.1"/>
    </source>
</evidence>
<proteinExistence type="inferred from homology"/>
<evidence type="ECO:0000256" key="1">
    <source>
        <dbReference type="ARBA" id="ARBA00005254"/>
    </source>
</evidence>
<dbReference type="PANTHER" id="PTHR43841">
    <property type="entry name" value="3-HYDROXYACYL-THIOESTER DEHYDRATASE HTDX-RELATED"/>
    <property type="match status" value="1"/>
</dbReference>
<dbReference type="SUPFAM" id="SSF54637">
    <property type="entry name" value="Thioesterase/thiol ester dehydrase-isomerase"/>
    <property type="match status" value="1"/>
</dbReference>
<comment type="similarity">
    <text evidence="1">Belongs to the enoyl-CoA hydratase/isomerase family.</text>
</comment>
<evidence type="ECO:0000313" key="6">
    <source>
        <dbReference type="Proteomes" id="UP001066327"/>
    </source>
</evidence>
<dbReference type="Pfam" id="PF01575">
    <property type="entry name" value="MaoC_dehydratas"/>
    <property type="match status" value="1"/>
</dbReference>
<keyword evidence="5" id="KW-0614">Plasmid</keyword>
<reference evidence="5" key="2">
    <citation type="submission" date="2023-07" db="EMBL/GenBank/DDBJ databases">
        <title>Genomic analysis of Rhodococcus opacus VOC-14 with glycol ethers degradation activity.</title>
        <authorList>
            <person name="Narkevich D.A."/>
            <person name="Hlushen A.M."/>
            <person name="Akhremchuk A.E."/>
            <person name="Sikolenko M.A."/>
            <person name="Valentovich L.N."/>
        </authorList>
    </citation>
    <scope>NUCLEOTIDE SEQUENCE</scope>
    <source>
        <strain evidence="5">VOC-14</strain>
        <plasmid evidence="5">pRho-VOC14-L</plasmid>
    </source>
</reference>
<evidence type="ECO:0000313" key="4">
    <source>
        <dbReference type="EMBL" id="WLF51856.1"/>
    </source>
</evidence>
<reference evidence="3" key="1">
    <citation type="submission" date="2022-12" db="EMBL/GenBank/DDBJ databases">
        <authorList>
            <person name="Krivoruchko A.V."/>
            <person name="Elkin A."/>
        </authorList>
    </citation>
    <scope>NUCLEOTIDE SEQUENCE</scope>
    <source>
        <strain evidence="3">IEGM 249</strain>
    </source>
</reference>
<evidence type="ECO:0000313" key="5">
    <source>
        <dbReference type="EMBL" id="WLF52347.1"/>
    </source>
</evidence>
<dbReference type="AlphaFoldDB" id="A0AAX3YS91"/>
<dbReference type="InterPro" id="IPR002539">
    <property type="entry name" value="MaoC-like_dom"/>
</dbReference>